<keyword evidence="6" id="KW-0507">mRNA processing</keyword>
<comment type="cofactor">
    <cofactor evidence="1">
        <name>Mn(2+)</name>
        <dbReference type="ChEBI" id="CHEBI:29035"/>
    </cofactor>
</comment>
<evidence type="ECO:0000256" key="9">
    <source>
        <dbReference type="ARBA" id="ARBA00022833"/>
    </source>
</evidence>
<name>A0A2B7Y896_POLH7</name>
<dbReference type="STRING" id="1447883.A0A2B7Y896"/>
<keyword evidence="16" id="KW-1185">Reference proteome</keyword>
<keyword evidence="7" id="KW-0479">Metal-binding</keyword>
<evidence type="ECO:0000256" key="2">
    <source>
        <dbReference type="ARBA" id="ARBA00001947"/>
    </source>
</evidence>
<comment type="subcellular location">
    <subcellularLocation>
        <location evidence="4">Nucleus</location>
    </subcellularLocation>
</comment>
<keyword evidence="12" id="KW-0539">Nucleus</keyword>
<evidence type="ECO:0000256" key="12">
    <source>
        <dbReference type="ARBA" id="ARBA00023242"/>
    </source>
</evidence>
<evidence type="ECO:0000256" key="8">
    <source>
        <dbReference type="ARBA" id="ARBA00022801"/>
    </source>
</evidence>
<keyword evidence="8" id="KW-0378">Hydrolase</keyword>
<evidence type="ECO:0000256" key="13">
    <source>
        <dbReference type="SAM" id="MobiDB-lite"/>
    </source>
</evidence>
<evidence type="ECO:0000256" key="7">
    <source>
        <dbReference type="ARBA" id="ARBA00022723"/>
    </source>
</evidence>
<feature type="domain" description="Lariat debranching enzyme C-terminal" evidence="14">
    <location>
        <begin position="519"/>
        <end position="669"/>
    </location>
</feature>
<evidence type="ECO:0000313" key="15">
    <source>
        <dbReference type="EMBL" id="PGH17102.1"/>
    </source>
</evidence>
<dbReference type="SUPFAM" id="SSF56300">
    <property type="entry name" value="Metallo-dependent phosphatases"/>
    <property type="match status" value="1"/>
</dbReference>
<dbReference type="GO" id="GO:0046872">
    <property type="term" value="F:metal ion binding"/>
    <property type="evidence" value="ECO:0007669"/>
    <property type="project" value="UniProtKB-KW"/>
</dbReference>
<dbReference type="PANTHER" id="PTHR12849">
    <property type="entry name" value="RNA LARIAT DEBRANCHING ENZYME"/>
    <property type="match status" value="1"/>
</dbReference>
<reference evidence="15 16" key="1">
    <citation type="submission" date="2017-10" db="EMBL/GenBank/DDBJ databases">
        <title>Comparative genomics in systemic dimorphic fungi from Ajellomycetaceae.</title>
        <authorList>
            <person name="Munoz J.F."/>
            <person name="Mcewen J.G."/>
            <person name="Clay O.K."/>
            <person name="Cuomo C.A."/>
        </authorList>
    </citation>
    <scope>NUCLEOTIDE SEQUENCE [LARGE SCALE GENOMIC DNA]</scope>
    <source>
        <strain evidence="15 16">UAMH7299</strain>
    </source>
</reference>
<dbReference type="AlphaFoldDB" id="A0A2B7Y896"/>
<feature type="region of interest" description="Disordered" evidence="13">
    <location>
        <begin position="440"/>
        <end position="492"/>
    </location>
</feature>
<keyword evidence="11" id="KW-0464">Manganese</keyword>
<organism evidence="15 16">
    <name type="scientific">Polytolypa hystricis (strain UAMH7299)</name>
    <dbReference type="NCBI Taxonomy" id="1447883"/>
    <lineage>
        <taxon>Eukaryota</taxon>
        <taxon>Fungi</taxon>
        <taxon>Dikarya</taxon>
        <taxon>Ascomycota</taxon>
        <taxon>Pezizomycotina</taxon>
        <taxon>Eurotiomycetes</taxon>
        <taxon>Eurotiomycetidae</taxon>
        <taxon>Onygenales</taxon>
        <taxon>Onygenales incertae sedis</taxon>
        <taxon>Polytolypa</taxon>
    </lineage>
</organism>
<comment type="cofactor">
    <cofactor evidence="3">
        <name>Fe(2+)</name>
        <dbReference type="ChEBI" id="CHEBI:29033"/>
    </cofactor>
</comment>
<keyword evidence="9" id="KW-0862">Zinc</keyword>
<dbReference type="PANTHER" id="PTHR12849:SF0">
    <property type="entry name" value="LARIAT DEBRANCHING ENZYME"/>
    <property type="match status" value="1"/>
</dbReference>
<dbReference type="Proteomes" id="UP000224634">
    <property type="component" value="Unassembled WGS sequence"/>
</dbReference>
<comment type="similarity">
    <text evidence="5">Belongs to the lariat debranching enzyme family.</text>
</comment>
<evidence type="ECO:0000259" key="14">
    <source>
        <dbReference type="SMART" id="SM01124"/>
    </source>
</evidence>
<evidence type="ECO:0000256" key="5">
    <source>
        <dbReference type="ARBA" id="ARBA00006045"/>
    </source>
</evidence>
<dbReference type="InterPro" id="IPR007708">
    <property type="entry name" value="DBR1_C"/>
</dbReference>
<dbReference type="InterPro" id="IPR004843">
    <property type="entry name" value="Calcineurin-like_PHP"/>
</dbReference>
<dbReference type="GO" id="GO:0005634">
    <property type="term" value="C:nucleus"/>
    <property type="evidence" value="ECO:0007669"/>
    <property type="project" value="UniProtKB-SubCell"/>
</dbReference>
<comment type="cofactor">
    <cofactor evidence="2">
        <name>Zn(2+)</name>
        <dbReference type="ChEBI" id="CHEBI:29105"/>
    </cofactor>
</comment>
<feature type="compositionally biased region" description="Basic residues" evidence="13">
    <location>
        <begin position="699"/>
        <end position="717"/>
    </location>
</feature>
<sequence length="784" mass="85585">MAQPAFRVAVQGCGHGMLHDIYSSVKESAALKGWDGVDLVIIGGDFQAVRNSNDLASMSVPQKYKQIGDFHDYYRGARVAPYLTIFIGGNHEASSHLWELYYGGWVAPNIYYLGAANVIRCGPLRIAGMTGIWKGHDYRKPHFERLPYNSDDTRSIYHIRELDVRKLLQIRSQVDIGLSHDWPQGIEWAGDYNNLFRKKRAFAQDANTGRLGSVAAKYVLDRLRPLFWFSAHLHCKFTASVNHGLYVPASVNQGPYVPTPVRSRAEHGEPAALETAEPQTDTREPATVQSKDNQSEAKMDIDPMEVASKGGEEKKGGQAGVSALPGKTQGQDVASREQLVSAWSNFHEVAAKEDAEELARFQKEQEEHQIKVKAGLATDFSEVSYQETWRKVAVKDDGLSRKVTDVVKTGFEDESAAKEDEIAKEQDMAAPAAVKNADEIDLDSDSSSEAPEPSNPRAVAAEGPKLTKPTDASETKPDQGKEAGTSDDIPEDLRNLLPASFRKPEATDVPADVPVFEATLPAGITNTTTKFLALDKCGSGRQFLQLLEFPATSSSDSSAEDQHPYQLKYDKEWLAITRVFANDLILGDPDAPIPHNKGDAIYKPMIEEAEQWVEENISSKGKMVVPENFSITAPIYDPAVPIDTNQQPQEYTNPQTTQFCELLGIENKFHASDEDRQARNAAGPRPASERNNNFGGHGQGRRGHQGRGGRGGGRGRGRGGNYRGGQRNDNSFFQGGGGGGGRGGYGGGNKNRGFHNQSQGGGYGGPGNMYAGLPAHDQFASGFY</sequence>
<dbReference type="Pfam" id="PF00149">
    <property type="entry name" value="Metallophos"/>
    <property type="match status" value="1"/>
</dbReference>
<evidence type="ECO:0000256" key="4">
    <source>
        <dbReference type="ARBA" id="ARBA00004123"/>
    </source>
</evidence>
<comment type="caution">
    <text evidence="15">The sequence shown here is derived from an EMBL/GenBank/DDBJ whole genome shotgun (WGS) entry which is preliminary data.</text>
</comment>
<evidence type="ECO:0000313" key="16">
    <source>
        <dbReference type="Proteomes" id="UP000224634"/>
    </source>
</evidence>
<dbReference type="SMART" id="SM01124">
    <property type="entry name" value="DBR1"/>
    <property type="match status" value="1"/>
</dbReference>
<dbReference type="Pfam" id="PF05011">
    <property type="entry name" value="DBR1"/>
    <property type="match status" value="1"/>
</dbReference>
<dbReference type="CDD" id="cd00844">
    <property type="entry name" value="MPP_Dbr1_N"/>
    <property type="match status" value="1"/>
</dbReference>
<feature type="region of interest" description="Disordered" evidence="13">
    <location>
        <begin position="258"/>
        <end position="331"/>
    </location>
</feature>
<feature type="region of interest" description="Disordered" evidence="13">
    <location>
        <begin position="674"/>
        <end position="762"/>
    </location>
</feature>
<feature type="compositionally biased region" description="Gly residues" evidence="13">
    <location>
        <begin position="734"/>
        <end position="750"/>
    </location>
</feature>
<evidence type="ECO:0000256" key="6">
    <source>
        <dbReference type="ARBA" id="ARBA00022664"/>
    </source>
</evidence>
<gene>
    <name evidence="15" type="ORF">AJ80_04977</name>
</gene>
<evidence type="ECO:0000256" key="10">
    <source>
        <dbReference type="ARBA" id="ARBA00023004"/>
    </source>
</evidence>
<dbReference type="InterPro" id="IPR029052">
    <property type="entry name" value="Metallo-depent_PP-like"/>
</dbReference>
<feature type="compositionally biased region" description="Basic and acidic residues" evidence="13">
    <location>
        <begin position="471"/>
        <end position="481"/>
    </location>
</feature>
<evidence type="ECO:0000256" key="11">
    <source>
        <dbReference type="ARBA" id="ARBA00023211"/>
    </source>
</evidence>
<accession>A0A2B7Y896</accession>
<protein>
    <recommendedName>
        <fullName evidence="14">Lariat debranching enzyme C-terminal domain-containing protein</fullName>
    </recommendedName>
</protein>
<dbReference type="EMBL" id="PDNA01000068">
    <property type="protein sequence ID" value="PGH17102.1"/>
    <property type="molecule type" value="Genomic_DNA"/>
</dbReference>
<dbReference type="InterPro" id="IPR041816">
    <property type="entry name" value="Dbr1_N"/>
</dbReference>
<dbReference type="OrthoDB" id="407609at2759"/>
<dbReference type="GO" id="GO:0008419">
    <property type="term" value="F:RNA lariat debranching enzyme activity"/>
    <property type="evidence" value="ECO:0007669"/>
    <property type="project" value="TreeGrafter"/>
</dbReference>
<keyword evidence="10" id="KW-0408">Iron</keyword>
<dbReference type="GO" id="GO:0000398">
    <property type="term" value="P:mRNA splicing, via spliceosome"/>
    <property type="evidence" value="ECO:0007669"/>
    <property type="project" value="TreeGrafter"/>
</dbReference>
<evidence type="ECO:0000256" key="1">
    <source>
        <dbReference type="ARBA" id="ARBA00001936"/>
    </source>
</evidence>
<proteinExistence type="inferred from homology"/>
<evidence type="ECO:0000256" key="3">
    <source>
        <dbReference type="ARBA" id="ARBA00001954"/>
    </source>
</evidence>